<comment type="caution">
    <text evidence="2">The sequence shown here is derived from an EMBL/GenBank/DDBJ whole genome shotgun (WGS) entry which is preliminary data.</text>
</comment>
<keyword evidence="3" id="KW-1185">Reference proteome</keyword>
<feature type="transmembrane region" description="Helical" evidence="1">
    <location>
        <begin position="44"/>
        <end position="70"/>
    </location>
</feature>
<proteinExistence type="predicted"/>
<protein>
    <submittedName>
        <fullName evidence="2">Uncharacterized protein</fullName>
    </submittedName>
</protein>
<keyword evidence="1" id="KW-0812">Transmembrane</keyword>
<evidence type="ECO:0000256" key="1">
    <source>
        <dbReference type="SAM" id="Phobius"/>
    </source>
</evidence>
<accession>A0A9R1VT87</accession>
<name>A0A9R1VT87_LACSA</name>
<keyword evidence="1" id="KW-0472">Membrane</keyword>
<dbReference type="AlphaFoldDB" id="A0A9R1VT87"/>
<dbReference type="EMBL" id="NBSK02000004">
    <property type="protein sequence ID" value="KAJ0212165.1"/>
    <property type="molecule type" value="Genomic_DNA"/>
</dbReference>
<sequence>MMMESPKLILLLIVVGFKFIVLLTHFLASGVTHGVIMGWICLMFFYYMPILLSVALTLSVVIWFFYGLLLGDFNIVIRPRIKNFQNLKIRISLCCKVENFVVC</sequence>
<gene>
    <name evidence="2" type="ORF">LSAT_V11C400189840</name>
</gene>
<organism evidence="2 3">
    <name type="scientific">Lactuca sativa</name>
    <name type="common">Garden lettuce</name>
    <dbReference type="NCBI Taxonomy" id="4236"/>
    <lineage>
        <taxon>Eukaryota</taxon>
        <taxon>Viridiplantae</taxon>
        <taxon>Streptophyta</taxon>
        <taxon>Embryophyta</taxon>
        <taxon>Tracheophyta</taxon>
        <taxon>Spermatophyta</taxon>
        <taxon>Magnoliopsida</taxon>
        <taxon>eudicotyledons</taxon>
        <taxon>Gunneridae</taxon>
        <taxon>Pentapetalae</taxon>
        <taxon>asterids</taxon>
        <taxon>campanulids</taxon>
        <taxon>Asterales</taxon>
        <taxon>Asteraceae</taxon>
        <taxon>Cichorioideae</taxon>
        <taxon>Cichorieae</taxon>
        <taxon>Lactucinae</taxon>
        <taxon>Lactuca</taxon>
    </lineage>
</organism>
<reference evidence="2 3" key="1">
    <citation type="journal article" date="2017" name="Nat. Commun.">
        <title>Genome assembly with in vitro proximity ligation data and whole-genome triplication in lettuce.</title>
        <authorList>
            <person name="Reyes-Chin-Wo S."/>
            <person name="Wang Z."/>
            <person name="Yang X."/>
            <person name="Kozik A."/>
            <person name="Arikit S."/>
            <person name="Song C."/>
            <person name="Xia L."/>
            <person name="Froenicke L."/>
            <person name="Lavelle D.O."/>
            <person name="Truco M.J."/>
            <person name="Xia R."/>
            <person name="Zhu S."/>
            <person name="Xu C."/>
            <person name="Xu H."/>
            <person name="Xu X."/>
            <person name="Cox K."/>
            <person name="Korf I."/>
            <person name="Meyers B.C."/>
            <person name="Michelmore R.W."/>
        </authorList>
    </citation>
    <scope>NUCLEOTIDE SEQUENCE [LARGE SCALE GENOMIC DNA]</scope>
    <source>
        <strain evidence="3">cv. Salinas</strain>
        <tissue evidence="2">Seedlings</tissue>
    </source>
</reference>
<evidence type="ECO:0000313" key="3">
    <source>
        <dbReference type="Proteomes" id="UP000235145"/>
    </source>
</evidence>
<evidence type="ECO:0000313" key="2">
    <source>
        <dbReference type="EMBL" id="KAJ0212165.1"/>
    </source>
</evidence>
<dbReference type="Proteomes" id="UP000235145">
    <property type="component" value="Unassembled WGS sequence"/>
</dbReference>
<keyword evidence="1" id="KW-1133">Transmembrane helix</keyword>